<reference evidence="3" key="1">
    <citation type="submission" date="2023-01" db="EMBL/GenBank/DDBJ databases">
        <title>The diversity of Class Acidimicrobiia in South China Sea sediment environments and the proposal of Iamia marina sp. nov., a novel species of the genus Iamia.</title>
        <authorList>
            <person name="He Y."/>
            <person name="Tian X."/>
        </authorList>
    </citation>
    <scope>NUCLEOTIDE SEQUENCE</scope>
    <source>
        <strain evidence="3">DSM 19957</strain>
    </source>
</reference>
<keyword evidence="3" id="KW-0378">Hydrolase</keyword>
<proteinExistence type="predicted"/>
<protein>
    <submittedName>
        <fullName evidence="3">Alpha/beta fold hydrolase</fullName>
    </submittedName>
</protein>
<keyword evidence="4" id="KW-1185">Reference proteome</keyword>
<feature type="chain" id="PRO_5041917595" evidence="1">
    <location>
        <begin position="44"/>
        <end position="319"/>
    </location>
</feature>
<dbReference type="PROSITE" id="PS51318">
    <property type="entry name" value="TAT"/>
    <property type="match status" value="1"/>
</dbReference>
<dbReference type="InterPro" id="IPR029058">
    <property type="entry name" value="AB_hydrolase_fold"/>
</dbReference>
<name>A0AAE9Y5R4_9ACTN</name>
<dbReference type="KEGG" id="ima:PO878_21070"/>
<sequence>MAPPDARPPAPRPTAARRRSLRLLVATAVAAVLALLAPAAAGAATVRPHATTYSGAIAYNLLHPGEDPPGANDWSCTPTADHPRPVVLLHGTFGNSTNAWQRLSPTLANDGWCVFALDYGADASPYPIRGAGDIPAAAAEVDAFVDRVLAATGAPEVDIVGHSQGGGILPRWYLRFLGGAAEVHTLVGMAPSNHGTTLFGLGTLARAFGLTTGVAAVSPAAEQQIVGSSTNATLDAGGDTVPGVSYTTIVSRYDQVVTPYTNQFLSGPDVTNHLLQDGCRIDYTEHLGVVYDPRAIALAVNALDPARPRPVPCTLQLVP</sequence>
<dbReference type="Proteomes" id="UP001216390">
    <property type="component" value="Chromosome"/>
</dbReference>
<accession>A0AAE9Y5R4</accession>
<dbReference type="AlphaFoldDB" id="A0AAE9Y5R4"/>
<dbReference type="Gene3D" id="3.40.50.1820">
    <property type="entry name" value="alpha/beta hydrolase"/>
    <property type="match status" value="1"/>
</dbReference>
<evidence type="ECO:0000313" key="3">
    <source>
        <dbReference type="EMBL" id="WCO66987.1"/>
    </source>
</evidence>
<dbReference type="GO" id="GO:0016787">
    <property type="term" value="F:hydrolase activity"/>
    <property type="evidence" value="ECO:0007669"/>
    <property type="project" value="UniProtKB-KW"/>
</dbReference>
<dbReference type="InterPro" id="IPR006311">
    <property type="entry name" value="TAT_signal"/>
</dbReference>
<dbReference type="PANTHER" id="PTHR37574:SF1">
    <property type="entry name" value="LIPASE B"/>
    <property type="match status" value="1"/>
</dbReference>
<dbReference type="PANTHER" id="PTHR37574">
    <property type="entry name" value="LIPASE B"/>
    <property type="match status" value="1"/>
</dbReference>
<dbReference type="RefSeq" id="WP_272736509.1">
    <property type="nucleotide sequence ID" value="NZ_CP116942.1"/>
</dbReference>
<dbReference type="Pfam" id="PF00561">
    <property type="entry name" value="Abhydrolase_1"/>
    <property type="match status" value="1"/>
</dbReference>
<organism evidence="3 4">
    <name type="scientific">Iamia majanohamensis</name>
    <dbReference type="NCBI Taxonomy" id="467976"/>
    <lineage>
        <taxon>Bacteria</taxon>
        <taxon>Bacillati</taxon>
        <taxon>Actinomycetota</taxon>
        <taxon>Acidimicrobiia</taxon>
        <taxon>Acidimicrobiales</taxon>
        <taxon>Iamiaceae</taxon>
        <taxon>Iamia</taxon>
    </lineage>
</organism>
<dbReference type="InterPro" id="IPR000073">
    <property type="entry name" value="AB_hydrolase_1"/>
</dbReference>
<gene>
    <name evidence="3" type="ORF">PO878_21070</name>
</gene>
<dbReference type="InterPro" id="IPR053228">
    <property type="entry name" value="Stereospecific_Lipase"/>
</dbReference>
<keyword evidence="1" id="KW-0732">Signal</keyword>
<evidence type="ECO:0000256" key="1">
    <source>
        <dbReference type="SAM" id="SignalP"/>
    </source>
</evidence>
<evidence type="ECO:0000313" key="4">
    <source>
        <dbReference type="Proteomes" id="UP001216390"/>
    </source>
</evidence>
<feature type="signal peptide" evidence="1">
    <location>
        <begin position="1"/>
        <end position="43"/>
    </location>
</feature>
<dbReference type="EMBL" id="CP116942">
    <property type="protein sequence ID" value="WCO66987.1"/>
    <property type="molecule type" value="Genomic_DNA"/>
</dbReference>
<feature type="domain" description="AB hydrolase-1" evidence="2">
    <location>
        <begin position="85"/>
        <end position="198"/>
    </location>
</feature>
<evidence type="ECO:0000259" key="2">
    <source>
        <dbReference type="Pfam" id="PF00561"/>
    </source>
</evidence>
<dbReference type="SUPFAM" id="SSF53474">
    <property type="entry name" value="alpha/beta-Hydrolases"/>
    <property type="match status" value="1"/>
</dbReference>